<proteinExistence type="predicted"/>
<dbReference type="InterPro" id="IPR000835">
    <property type="entry name" value="HTH_MarR-typ"/>
</dbReference>
<protein>
    <submittedName>
        <fullName evidence="7">MarR family transcriptional regulator</fullName>
    </submittedName>
</protein>
<evidence type="ECO:0000313" key="7">
    <source>
        <dbReference type="EMBL" id="MFD1571245.1"/>
    </source>
</evidence>
<comment type="caution">
    <text evidence="7">The sequence shown here is derived from an EMBL/GenBank/DDBJ whole genome shotgun (WGS) entry which is preliminary data.</text>
</comment>
<dbReference type="InterPro" id="IPR056528">
    <property type="entry name" value="HVO_2833_C"/>
</dbReference>
<dbReference type="SUPFAM" id="SSF46785">
    <property type="entry name" value="Winged helix' DNA-binding domain"/>
    <property type="match status" value="2"/>
</dbReference>
<dbReference type="InterPro" id="IPR005471">
    <property type="entry name" value="Tscrpt_reg_IclR_N"/>
</dbReference>
<dbReference type="CDD" id="cd00090">
    <property type="entry name" value="HTH_ARSR"/>
    <property type="match status" value="1"/>
</dbReference>
<evidence type="ECO:0000259" key="5">
    <source>
        <dbReference type="Pfam" id="PF09339"/>
    </source>
</evidence>
<dbReference type="InterPro" id="IPR036390">
    <property type="entry name" value="WH_DNA-bd_sf"/>
</dbReference>
<feature type="domain" description="HVO-2833 C-terminal" evidence="6">
    <location>
        <begin position="188"/>
        <end position="305"/>
    </location>
</feature>
<evidence type="ECO:0000259" key="4">
    <source>
        <dbReference type="Pfam" id="PF01047"/>
    </source>
</evidence>
<dbReference type="RefSeq" id="WP_256419031.1">
    <property type="nucleotide sequence ID" value="NZ_JANHDL010000011.1"/>
</dbReference>
<gene>
    <name evidence="7" type="ORF">ACFR9T_11710</name>
</gene>
<sequence length="307" mass="34991">MLTEGEIRALIVLHGEQTVSEFATQLDRSPSYTSELVDRLEATGLVETRRHGKTKQVRPSDAKALEILAAITQEYSHIEWPELLSGATLRVLYYLETPRAATDLAHRADVHRSTVHRALDPLQHRGIVYKTDDDAYVLNEGFEQLSTLARELAHHDHRQTVEQHTDTYTILWESLDEFLVQTADEITAEDFRSTGPEQFQTYDLPLLARDRRYYLYSETMNDLSPATVCCHMLVIDSGARSQSYCLLLLSHVDVDRDELRTQAVTYGVDDLVEDLLTYLDTGGEQRSSRLPEWEEFQELAADYGVSA</sequence>
<accession>A0ABD6C2X3</accession>
<dbReference type="Pfam" id="PF09339">
    <property type="entry name" value="HTH_IclR"/>
    <property type="match status" value="1"/>
</dbReference>
<name>A0ABD6C2X3_9EURY</name>
<dbReference type="Pfam" id="PF01047">
    <property type="entry name" value="MarR"/>
    <property type="match status" value="1"/>
</dbReference>
<dbReference type="PANTHER" id="PTHR33154">
    <property type="entry name" value="TRANSCRIPTIONAL REGULATOR, ARSR FAMILY"/>
    <property type="match status" value="1"/>
</dbReference>
<dbReference type="GO" id="GO:0006355">
    <property type="term" value="P:regulation of DNA-templated transcription"/>
    <property type="evidence" value="ECO:0007669"/>
    <property type="project" value="UniProtKB-ARBA"/>
</dbReference>
<dbReference type="EMBL" id="JBHUDB010000010">
    <property type="protein sequence ID" value="MFD1571245.1"/>
    <property type="molecule type" value="Genomic_DNA"/>
</dbReference>
<organism evidence="7 8">
    <name type="scientific">Halorubrum laminariae</name>
    <dbReference type="NCBI Taxonomy" id="1433523"/>
    <lineage>
        <taxon>Archaea</taxon>
        <taxon>Methanobacteriati</taxon>
        <taxon>Methanobacteriota</taxon>
        <taxon>Stenosarchaea group</taxon>
        <taxon>Halobacteria</taxon>
        <taxon>Halobacteriales</taxon>
        <taxon>Haloferacaceae</taxon>
        <taxon>Halorubrum</taxon>
    </lineage>
</organism>
<feature type="domain" description="HTH marR-type" evidence="4">
    <location>
        <begin position="13"/>
        <end position="51"/>
    </location>
</feature>
<keyword evidence="2" id="KW-0238">DNA-binding</keyword>
<keyword evidence="3" id="KW-0804">Transcription</keyword>
<evidence type="ECO:0000259" key="6">
    <source>
        <dbReference type="Pfam" id="PF24271"/>
    </source>
</evidence>
<dbReference type="Proteomes" id="UP001597185">
    <property type="component" value="Unassembled WGS sequence"/>
</dbReference>
<dbReference type="AlphaFoldDB" id="A0ABD6C2X3"/>
<evidence type="ECO:0000256" key="3">
    <source>
        <dbReference type="ARBA" id="ARBA00023163"/>
    </source>
</evidence>
<dbReference type="PANTHER" id="PTHR33154:SF33">
    <property type="entry name" value="TRANSCRIPTIONAL REPRESSOR SDPR"/>
    <property type="match status" value="1"/>
</dbReference>
<dbReference type="GO" id="GO:0003677">
    <property type="term" value="F:DNA binding"/>
    <property type="evidence" value="ECO:0007669"/>
    <property type="project" value="UniProtKB-KW"/>
</dbReference>
<dbReference type="Pfam" id="PF24271">
    <property type="entry name" value="HVO_2833_C"/>
    <property type="match status" value="1"/>
</dbReference>
<keyword evidence="8" id="KW-1185">Reference proteome</keyword>
<dbReference type="InterPro" id="IPR051081">
    <property type="entry name" value="HTH_MetalResp_TranReg"/>
</dbReference>
<dbReference type="InterPro" id="IPR011991">
    <property type="entry name" value="ArsR-like_HTH"/>
</dbReference>
<dbReference type="InterPro" id="IPR036388">
    <property type="entry name" value="WH-like_DNA-bd_sf"/>
</dbReference>
<feature type="domain" description="HTH iclR-type" evidence="5">
    <location>
        <begin position="89"/>
        <end position="130"/>
    </location>
</feature>
<evidence type="ECO:0000256" key="1">
    <source>
        <dbReference type="ARBA" id="ARBA00023015"/>
    </source>
</evidence>
<evidence type="ECO:0000313" key="8">
    <source>
        <dbReference type="Proteomes" id="UP001597185"/>
    </source>
</evidence>
<keyword evidence="1" id="KW-0805">Transcription regulation</keyword>
<evidence type="ECO:0000256" key="2">
    <source>
        <dbReference type="ARBA" id="ARBA00023125"/>
    </source>
</evidence>
<dbReference type="Gene3D" id="1.10.10.10">
    <property type="entry name" value="Winged helix-like DNA-binding domain superfamily/Winged helix DNA-binding domain"/>
    <property type="match status" value="2"/>
</dbReference>
<reference evidence="7 8" key="1">
    <citation type="journal article" date="2019" name="Int. J. Syst. Evol. Microbiol.">
        <title>The Global Catalogue of Microorganisms (GCM) 10K type strain sequencing project: providing services to taxonomists for standard genome sequencing and annotation.</title>
        <authorList>
            <consortium name="The Broad Institute Genomics Platform"/>
            <consortium name="The Broad Institute Genome Sequencing Center for Infectious Disease"/>
            <person name="Wu L."/>
            <person name="Ma J."/>
        </authorList>
    </citation>
    <scope>NUCLEOTIDE SEQUENCE [LARGE SCALE GENOMIC DNA]</scope>
    <source>
        <strain evidence="7 8">CGMCC 1.12689</strain>
    </source>
</reference>